<sequence>MPISNLYTILVVDDNQNNLFTVKALIQEYIKANVVLAGTPARAYKDASEDESIATGLITTKFARG</sequence>
<keyword evidence="2" id="KW-1185">Reference proteome</keyword>
<name>A0A919S2B1_9CLOT</name>
<organism evidence="1 2">
    <name type="scientific">Clostridium polyendosporum</name>
    <dbReference type="NCBI Taxonomy" id="69208"/>
    <lineage>
        <taxon>Bacteria</taxon>
        <taxon>Bacillati</taxon>
        <taxon>Bacillota</taxon>
        <taxon>Clostridia</taxon>
        <taxon>Eubacteriales</taxon>
        <taxon>Clostridiaceae</taxon>
        <taxon>Clostridium</taxon>
    </lineage>
</organism>
<protein>
    <submittedName>
        <fullName evidence="1">Uncharacterized protein</fullName>
    </submittedName>
</protein>
<proteinExistence type="predicted"/>
<dbReference type="EMBL" id="BOPZ01000015">
    <property type="protein sequence ID" value="GIM29288.1"/>
    <property type="molecule type" value="Genomic_DNA"/>
</dbReference>
<gene>
    <name evidence="1" type="ORF">CPJCM30710_19540</name>
</gene>
<dbReference type="RefSeq" id="WP_246503510.1">
    <property type="nucleotide sequence ID" value="NZ_BOPZ01000015.1"/>
</dbReference>
<evidence type="ECO:0000313" key="2">
    <source>
        <dbReference type="Proteomes" id="UP000679179"/>
    </source>
</evidence>
<comment type="caution">
    <text evidence="1">The sequence shown here is derived from an EMBL/GenBank/DDBJ whole genome shotgun (WGS) entry which is preliminary data.</text>
</comment>
<reference evidence="1" key="1">
    <citation type="submission" date="2021-03" db="EMBL/GenBank/DDBJ databases">
        <title>Taxonomic study of Clostridium polyendosporum from meadow-gley soil under rice.</title>
        <authorList>
            <person name="Kobayashi H."/>
            <person name="Tanizawa Y."/>
            <person name="Yagura M."/>
        </authorList>
    </citation>
    <scope>NUCLEOTIDE SEQUENCE</scope>
    <source>
        <strain evidence="1">JCM 30710</strain>
    </source>
</reference>
<dbReference type="Proteomes" id="UP000679179">
    <property type="component" value="Unassembled WGS sequence"/>
</dbReference>
<dbReference type="AlphaFoldDB" id="A0A919S2B1"/>
<accession>A0A919S2B1</accession>
<evidence type="ECO:0000313" key="1">
    <source>
        <dbReference type="EMBL" id="GIM29288.1"/>
    </source>
</evidence>